<name>A0A1M3KVN7_9BACT</name>
<gene>
    <name evidence="1" type="ORF">BGO89_13190</name>
</gene>
<dbReference type="Pfam" id="PF02566">
    <property type="entry name" value="OsmC"/>
    <property type="match status" value="1"/>
</dbReference>
<dbReference type="SUPFAM" id="SSF82784">
    <property type="entry name" value="OsmC-like"/>
    <property type="match status" value="1"/>
</dbReference>
<accession>A0A1M3KVN7</accession>
<dbReference type="AlphaFoldDB" id="A0A1M3KVN7"/>
<proteinExistence type="predicted"/>
<evidence type="ECO:0000313" key="2">
    <source>
        <dbReference type="Proteomes" id="UP000184233"/>
    </source>
</evidence>
<reference evidence="1 2" key="1">
    <citation type="submission" date="2016-09" db="EMBL/GenBank/DDBJ databases">
        <title>Genome-resolved meta-omics ties microbial dynamics to process performance in biotechnology for thiocyanate degradation.</title>
        <authorList>
            <person name="Kantor R.S."/>
            <person name="Huddy R.J."/>
            <person name="Iyer R."/>
            <person name="Thomas B.C."/>
            <person name="Brown C.T."/>
            <person name="Anantharaman K."/>
            <person name="Tringe S."/>
            <person name="Hettich R.L."/>
            <person name="Harrison S.T."/>
            <person name="Banfield J.F."/>
        </authorList>
    </citation>
    <scope>NUCLEOTIDE SEQUENCE [LARGE SCALE GENOMIC DNA]</scope>
    <source>
        <strain evidence="1">59-99</strain>
    </source>
</reference>
<dbReference type="PANTHER" id="PTHR39624">
    <property type="entry name" value="PROTEIN INVOLVED IN RIMO-MEDIATED BETA-METHYLTHIOLATION OF RIBOSOMAL PROTEIN S12 YCAO"/>
    <property type="match status" value="1"/>
</dbReference>
<comment type="caution">
    <text evidence="1">The sequence shown here is derived from an EMBL/GenBank/DDBJ whole genome shotgun (WGS) entry which is preliminary data.</text>
</comment>
<dbReference type="InterPro" id="IPR036102">
    <property type="entry name" value="OsmC/Ohrsf"/>
</dbReference>
<organism evidence="1 2">
    <name type="scientific">Candidatus Kapaibacterium thiocyanatum</name>
    <dbReference type="NCBI Taxonomy" id="1895771"/>
    <lineage>
        <taxon>Bacteria</taxon>
        <taxon>Pseudomonadati</taxon>
        <taxon>Candidatus Kapaibacteriota</taxon>
        <taxon>Candidatus Kapaibacteriia</taxon>
        <taxon>Candidatus Kapaibacteriales</taxon>
        <taxon>Candidatus Kapaibacteriaceae</taxon>
        <taxon>Candidatus Kapaibacterium</taxon>
    </lineage>
</organism>
<dbReference type="Gene3D" id="3.30.300.20">
    <property type="match status" value="1"/>
</dbReference>
<sequence>MVEMTISYEGELRCKAVHGPSGAVVLTDAPVDNHGKGESFSPSDMLAASLGACMLTIMGIAAERHEWDLTGTRITVKKEMIADPLRRVGRLVVDIHLNRAFDDKEMKILTNAVTTCPVKLSISDRIEVPVTFH</sequence>
<dbReference type="PANTHER" id="PTHR39624:SF2">
    <property type="entry name" value="OSMC-LIKE PROTEIN"/>
    <property type="match status" value="1"/>
</dbReference>
<dbReference type="InterPro" id="IPR015946">
    <property type="entry name" value="KH_dom-like_a/b"/>
</dbReference>
<evidence type="ECO:0000313" key="1">
    <source>
        <dbReference type="EMBL" id="OJX56286.1"/>
    </source>
</evidence>
<protein>
    <submittedName>
        <fullName evidence="1">Osmotically inducible protein OsmC</fullName>
    </submittedName>
</protein>
<dbReference type="InterPro" id="IPR003718">
    <property type="entry name" value="OsmC/Ohr_fam"/>
</dbReference>
<dbReference type="EMBL" id="MKVH01000025">
    <property type="protein sequence ID" value="OJX56286.1"/>
    <property type="molecule type" value="Genomic_DNA"/>
</dbReference>
<dbReference type="Proteomes" id="UP000184233">
    <property type="component" value="Unassembled WGS sequence"/>
</dbReference>
<dbReference type="STRING" id="1895771.BGO89_13190"/>